<comment type="caution">
    <text evidence="2">The sequence shown here is derived from an EMBL/GenBank/DDBJ whole genome shotgun (WGS) entry which is preliminary data.</text>
</comment>
<feature type="compositionally biased region" description="Polar residues" evidence="1">
    <location>
        <begin position="542"/>
        <end position="560"/>
    </location>
</feature>
<feature type="compositionally biased region" description="Low complexity" evidence="1">
    <location>
        <begin position="198"/>
        <end position="210"/>
    </location>
</feature>
<feature type="compositionally biased region" description="Basic residues" evidence="1">
    <location>
        <begin position="574"/>
        <end position="588"/>
    </location>
</feature>
<evidence type="ECO:0000313" key="2">
    <source>
        <dbReference type="EMBL" id="KAG5274632.1"/>
    </source>
</evidence>
<feature type="compositionally biased region" description="Basic residues" evidence="1">
    <location>
        <begin position="227"/>
        <end position="241"/>
    </location>
</feature>
<feature type="region of interest" description="Disordered" evidence="1">
    <location>
        <begin position="191"/>
        <end position="251"/>
    </location>
</feature>
<reference evidence="2" key="1">
    <citation type="submission" date="2020-10" db="EMBL/GenBank/DDBJ databases">
        <title>Chromosome-scale genome assembly of the Allis shad, Alosa alosa.</title>
        <authorList>
            <person name="Margot Z."/>
            <person name="Christophe K."/>
            <person name="Cabau C."/>
            <person name="Louis A."/>
            <person name="Berthelot C."/>
            <person name="Parey E."/>
            <person name="Roest Crollius H."/>
            <person name="Montfort J."/>
            <person name="Robinson-Rechavi M."/>
            <person name="Bucao C."/>
            <person name="Bouchez O."/>
            <person name="Gislard M."/>
            <person name="Lluch J."/>
            <person name="Milhes M."/>
            <person name="Lampietro C."/>
            <person name="Lopez Roques C."/>
            <person name="Donnadieu C."/>
            <person name="Braasch I."/>
            <person name="Desvignes T."/>
            <person name="Postlethwait J."/>
            <person name="Bobe J."/>
            <person name="Guiguen Y."/>
        </authorList>
    </citation>
    <scope>NUCLEOTIDE SEQUENCE</scope>
    <source>
        <strain evidence="2">M-15738</strain>
        <tissue evidence="2">Blood</tissue>
    </source>
</reference>
<evidence type="ECO:0000313" key="3">
    <source>
        <dbReference type="Proteomes" id="UP000823561"/>
    </source>
</evidence>
<gene>
    <name evidence="2" type="ORF">AALO_G00138430</name>
</gene>
<dbReference type="EMBL" id="JADWDJ010000010">
    <property type="protein sequence ID" value="KAG5274632.1"/>
    <property type="molecule type" value="Genomic_DNA"/>
</dbReference>
<protein>
    <submittedName>
        <fullName evidence="2">Uncharacterized protein</fullName>
    </submittedName>
</protein>
<keyword evidence="3" id="KW-1185">Reference proteome</keyword>
<name>A0AAV6GLY3_9TELE</name>
<feature type="region of interest" description="Disordered" evidence="1">
    <location>
        <begin position="88"/>
        <end position="122"/>
    </location>
</feature>
<feature type="non-terminal residue" evidence="2">
    <location>
        <position position="612"/>
    </location>
</feature>
<feature type="region of interest" description="Disordered" evidence="1">
    <location>
        <begin position="524"/>
        <end position="612"/>
    </location>
</feature>
<dbReference type="AlphaFoldDB" id="A0AAV6GLY3"/>
<sequence length="612" mass="68384">MFMQRALALRCAALMSNTVRKQNKEHRFTFLVQPWIQKYHISAQMFLTFIIHLMWKAQTHRKQAHCLTTLSPPSNFNIKRKKRVCNRMPHGRRGEWGQPVGQKREQKKEATCGAMSTDDVNEDMNMNADTEITVAPLNVHAESSSTEMLSPNVQHCEEAEQGTQAHILSSTMESEVPNISTDIPAFSHSFHVESTDPSETSTLSSHSESSFKLQHQEEEGSVQGTSRQKRRMGSTRRTKREQKREEPCGAMSIDDVKEDMNMNADTDMRSETEQEIIEESIIDASKEDEFFTNQTDVGTLSMALTLEQDQYCNSSLSAEIVPSSLSQCNPEEGEKEQENQHQYPDIIAEQLDGNDLEDNNDILILGKETAEVITTVGADLFSEAFMKDVDQVENHEEEMSESFLEVLGDQNKEIINTEVSEQAEADNILSSPTEDPSLDCAGTTVEDMDTTEKAASFSCQIAIETLTCLGAPSSDHIPDIDTSLNVHTECSSTEMLSPDVQHSEEVGQGTQAHILGSTIESEVPNISTDVPDFSHSLHVESTDPSETSTLSGHSESSFKLQHQEEEGSVQGTSRQKRRMGSTRRTKREQKREEPCGAMSTDDVKEDMNMNAD</sequence>
<accession>A0AAV6GLY3</accession>
<evidence type="ECO:0000256" key="1">
    <source>
        <dbReference type="SAM" id="MobiDB-lite"/>
    </source>
</evidence>
<feature type="compositionally biased region" description="Basic and acidic residues" evidence="1">
    <location>
        <begin position="601"/>
        <end position="612"/>
    </location>
</feature>
<organism evidence="2 3">
    <name type="scientific">Alosa alosa</name>
    <name type="common">allis shad</name>
    <dbReference type="NCBI Taxonomy" id="278164"/>
    <lineage>
        <taxon>Eukaryota</taxon>
        <taxon>Metazoa</taxon>
        <taxon>Chordata</taxon>
        <taxon>Craniata</taxon>
        <taxon>Vertebrata</taxon>
        <taxon>Euteleostomi</taxon>
        <taxon>Actinopterygii</taxon>
        <taxon>Neopterygii</taxon>
        <taxon>Teleostei</taxon>
        <taxon>Clupei</taxon>
        <taxon>Clupeiformes</taxon>
        <taxon>Clupeoidei</taxon>
        <taxon>Clupeidae</taxon>
        <taxon>Alosa</taxon>
    </lineage>
</organism>
<proteinExistence type="predicted"/>
<dbReference type="Proteomes" id="UP000823561">
    <property type="component" value="Chromosome 10"/>
</dbReference>